<dbReference type="OMA" id="CEFTTSI"/>
<evidence type="ECO:0000313" key="2">
    <source>
        <dbReference type="Proteomes" id="UP000075243"/>
    </source>
</evidence>
<dbReference type="PANTHER" id="PTHR47481">
    <property type="match status" value="1"/>
</dbReference>
<dbReference type="PANTHER" id="PTHR47481:SF9">
    <property type="entry name" value="RETROTRANSPOSON GAG DOMAIN-CONTAINING PROTEIN"/>
    <property type="match status" value="1"/>
</dbReference>
<organism evidence="1 2">
    <name type="scientific">Cajanus cajan</name>
    <name type="common">Pigeon pea</name>
    <name type="synonym">Cajanus indicus</name>
    <dbReference type="NCBI Taxonomy" id="3821"/>
    <lineage>
        <taxon>Eukaryota</taxon>
        <taxon>Viridiplantae</taxon>
        <taxon>Streptophyta</taxon>
        <taxon>Embryophyta</taxon>
        <taxon>Tracheophyta</taxon>
        <taxon>Spermatophyta</taxon>
        <taxon>Magnoliopsida</taxon>
        <taxon>eudicotyledons</taxon>
        <taxon>Gunneridae</taxon>
        <taxon>Pentapetalae</taxon>
        <taxon>rosids</taxon>
        <taxon>fabids</taxon>
        <taxon>Fabales</taxon>
        <taxon>Fabaceae</taxon>
        <taxon>Papilionoideae</taxon>
        <taxon>50 kb inversion clade</taxon>
        <taxon>NPAAA clade</taxon>
        <taxon>indigoferoid/millettioid clade</taxon>
        <taxon>Phaseoleae</taxon>
        <taxon>Cajanus</taxon>
    </lineage>
</organism>
<dbReference type="Proteomes" id="UP000075243">
    <property type="component" value="Unassembled WGS sequence"/>
</dbReference>
<evidence type="ECO:0000313" key="1">
    <source>
        <dbReference type="EMBL" id="KYP45845.1"/>
    </source>
</evidence>
<sequence>MSLKEHLSFVTKGTFSVSDYLHSVQLIINELVLINHLVDDIDLVIVTFNGLKPSFCEFTTSIHIKNIFLLFDELLEKLVDFEIFMQCDEH</sequence>
<keyword evidence="2" id="KW-1185">Reference proteome</keyword>
<evidence type="ECO:0008006" key="3">
    <source>
        <dbReference type="Google" id="ProtNLM"/>
    </source>
</evidence>
<dbReference type="EMBL" id="KQ483577">
    <property type="protein sequence ID" value="KYP45845.1"/>
    <property type="molecule type" value="Genomic_DNA"/>
</dbReference>
<proteinExistence type="predicted"/>
<name>A0A151RTI9_CAJCA</name>
<protein>
    <recommendedName>
        <fullName evidence="3">Retrovirus-related Pol polyprotein from transposon TNT 1-94</fullName>
    </recommendedName>
</protein>
<gene>
    <name evidence="1" type="ORF">KK1_032599</name>
</gene>
<accession>A0A151RTI9</accession>
<dbReference type="Gramene" id="C.cajan_32334.t">
    <property type="protein sequence ID" value="C.cajan_32334.t.cds1"/>
    <property type="gene ID" value="C.cajan_32334"/>
</dbReference>
<reference evidence="1" key="1">
    <citation type="journal article" date="2012" name="Nat. Biotechnol.">
        <title>Draft genome sequence of pigeonpea (Cajanus cajan), an orphan legume crop of resource-poor farmers.</title>
        <authorList>
            <person name="Varshney R.K."/>
            <person name="Chen W."/>
            <person name="Li Y."/>
            <person name="Bharti A.K."/>
            <person name="Saxena R.K."/>
            <person name="Schlueter J.A."/>
            <person name="Donoghue M.T."/>
            <person name="Azam S."/>
            <person name="Fan G."/>
            <person name="Whaley A.M."/>
            <person name="Farmer A.D."/>
            <person name="Sheridan J."/>
            <person name="Iwata A."/>
            <person name="Tuteja R."/>
            <person name="Penmetsa R.V."/>
            <person name="Wu W."/>
            <person name="Upadhyaya H.D."/>
            <person name="Yang S.P."/>
            <person name="Shah T."/>
            <person name="Saxena K.B."/>
            <person name="Michael T."/>
            <person name="McCombie W.R."/>
            <person name="Yang B."/>
            <person name="Zhang G."/>
            <person name="Yang H."/>
            <person name="Wang J."/>
            <person name="Spillane C."/>
            <person name="Cook D.R."/>
            <person name="May G.D."/>
            <person name="Xu X."/>
            <person name="Jackson S.A."/>
        </authorList>
    </citation>
    <scope>NUCLEOTIDE SEQUENCE [LARGE SCALE GENOMIC DNA]</scope>
</reference>
<dbReference type="AlphaFoldDB" id="A0A151RTI9"/>